<evidence type="ECO:0000313" key="2">
    <source>
        <dbReference type="Proteomes" id="UP000234460"/>
    </source>
</evidence>
<gene>
    <name evidence="1" type="ORF">LMANV2_50037</name>
</gene>
<accession>A0AAQ1P2J6</accession>
<organism evidence="1 2">
    <name type="scientific">Leptospira interrogans serovar Manilae</name>
    <dbReference type="NCBI Taxonomy" id="214675"/>
    <lineage>
        <taxon>Bacteria</taxon>
        <taxon>Pseudomonadati</taxon>
        <taxon>Spirochaetota</taxon>
        <taxon>Spirochaetia</taxon>
        <taxon>Leptospirales</taxon>
        <taxon>Leptospiraceae</taxon>
        <taxon>Leptospira</taxon>
    </lineage>
</organism>
<dbReference type="AlphaFoldDB" id="A0AAQ1P2J6"/>
<evidence type="ECO:0000313" key="1">
    <source>
        <dbReference type="EMBL" id="SOR62672.1"/>
    </source>
</evidence>
<proteinExistence type="predicted"/>
<protein>
    <submittedName>
        <fullName evidence="1">Uncharacterized protein</fullName>
    </submittedName>
</protein>
<dbReference type="Proteomes" id="UP000234460">
    <property type="component" value="Chromosome LMANV2"/>
</dbReference>
<name>A0AAQ1P2J6_LEPIR</name>
<reference evidence="1 2" key="1">
    <citation type="submission" date="2017-11" db="EMBL/GenBank/DDBJ databases">
        <authorList>
            <person name="Lechat P."/>
        </authorList>
    </citation>
    <scope>NUCLEOTIDE SEQUENCE [LARGE SCALE GENOMIC DNA]</scope>
    <source>
        <strain evidence="1">L495</strain>
    </source>
</reference>
<comment type="caution">
    <text evidence="1">The sequence shown here is derived from an EMBL/GenBank/DDBJ whole genome shotgun (WGS) entry which is preliminary data.</text>
</comment>
<sequence length="52" mass="5830">MASCKANENAKKANLPIYIKKGNAIYERSSDGLERFIKELPLPLHPASPEKF</sequence>
<dbReference type="EMBL" id="OEJX01000045">
    <property type="protein sequence ID" value="SOR62672.1"/>
    <property type="molecule type" value="Genomic_DNA"/>
</dbReference>